<dbReference type="EMBL" id="SWKV01000443">
    <property type="protein sequence ID" value="KAF3025445.1"/>
    <property type="molecule type" value="Genomic_DNA"/>
</dbReference>
<evidence type="ECO:0000313" key="2">
    <source>
        <dbReference type="EMBL" id="KAF3025445.1"/>
    </source>
</evidence>
<evidence type="ECO:0000313" key="3">
    <source>
        <dbReference type="Proteomes" id="UP000758155"/>
    </source>
</evidence>
<accession>A0A9P4WF82</accession>
<keyword evidence="3" id="KW-1185">Reference proteome</keyword>
<reference evidence="2" key="1">
    <citation type="submission" date="2019-04" db="EMBL/GenBank/DDBJ databases">
        <title>Sequencing of skin fungus with MAO and IRED activity.</title>
        <authorList>
            <person name="Marsaioli A.J."/>
            <person name="Bonatto J.M.C."/>
            <person name="Reis Junior O."/>
        </authorList>
    </citation>
    <scope>NUCLEOTIDE SEQUENCE</scope>
    <source>
        <strain evidence="2">28M1</strain>
    </source>
</reference>
<name>A0A9P4WF82_9PLEO</name>
<dbReference type="AlphaFoldDB" id="A0A9P4WF82"/>
<protein>
    <submittedName>
        <fullName evidence="2">Uncharacterized protein</fullName>
    </submittedName>
</protein>
<comment type="caution">
    <text evidence="2">The sequence shown here is derived from an EMBL/GenBank/DDBJ whole genome shotgun (WGS) entry which is preliminary data.</text>
</comment>
<feature type="region of interest" description="Disordered" evidence="1">
    <location>
        <begin position="145"/>
        <end position="166"/>
    </location>
</feature>
<proteinExistence type="predicted"/>
<dbReference type="Proteomes" id="UP000758155">
    <property type="component" value="Unassembled WGS sequence"/>
</dbReference>
<evidence type="ECO:0000256" key="1">
    <source>
        <dbReference type="SAM" id="MobiDB-lite"/>
    </source>
</evidence>
<organism evidence="2 3">
    <name type="scientific">Didymella heteroderae</name>
    <dbReference type="NCBI Taxonomy" id="1769908"/>
    <lineage>
        <taxon>Eukaryota</taxon>
        <taxon>Fungi</taxon>
        <taxon>Dikarya</taxon>
        <taxon>Ascomycota</taxon>
        <taxon>Pezizomycotina</taxon>
        <taxon>Dothideomycetes</taxon>
        <taxon>Pleosporomycetidae</taxon>
        <taxon>Pleosporales</taxon>
        <taxon>Pleosporineae</taxon>
        <taxon>Didymellaceae</taxon>
        <taxon>Didymella</taxon>
    </lineage>
</organism>
<sequence length="166" mass="19135">MPRCPTLHSYVKAQTKKGRRGILADDPSVHYLLGFEKDNVDSLPVKMYIRRLWLAFESSKHSSVPRCFLDPRAERFSKEVEACVSDFVEDEDRLMSEIAKDPLVVDEKTKETRSAFLEDTARALLVTGEWGDHLWGSRTFCRNPLVNAKREPGDNEPPEWPRDEDL</sequence>
<dbReference type="OrthoDB" id="3737620at2759"/>
<feature type="compositionally biased region" description="Basic and acidic residues" evidence="1">
    <location>
        <begin position="148"/>
        <end position="166"/>
    </location>
</feature>
<gene>
    <name evidence="2" type="ORF">E8E12_000244</name>
</gene>